<dbReference type="InterPro" id="IPR022118">
    <property type="entry name" value="Peptidase_C70_AvrRpt2"/>
</dbReference>
<gene>
    <name evidence="1" type="ORF">ACFQMG_20175</name>
</gene>
<evidence type="ECO:0000313" key="2">
    <source>
        <dbReference type="Proteomes" id="UP001596435"/>
    </source>
</evidence>
<evidence type="ECO:0000313" key="1">
    <source>
        <dbReference type="EMBL" id="MFC7181873.1"/>
    </source>
</evidence>
<accession>A0ABW2FZZ8</accession>
<protein>
    <submittedName>
        <fullName evidence="1">Papain-like cysteine protease family protein</fullName>
    </submittedName>
</protein>
<dbReference type="Pfam" id="PF12385">
    <property type="entry name" value="Peptidase_C70"/>
    <property type="match status" value="1"/>
</dbReference>
<keyword evidence="2" id="KW-1185">Reference proteome</keyword>
<dbReference type="Gene3D" id="3.90.70.10">
    <property type="entry name" value="Cysteine proteinases"/>
    <property type="match status" value="1"/>
</dbReference>
<organism evidence="1 2">
    <name type="scientific">Kitasatospora paranensis</name>
    <dbReference type="NCBI Taxonomy" id="258053"/>
    <lineage>
        <taxon>Bacteria</taxon>
        <taxon>Bacillati</taxon>
        <taxon>Actinomycetota</taxon>
        <taxon>Actinomycetes</taxon>
        <taxon>Kitasatosporales</taxon>
        <taxon>Streptomycetaceae</taxon>
        <taxon>Kitasatospora</taxon>
    </lineage>
</organism>
<dbReference type="RefSeq" id="WP_345705403.1">
    <property type="nucleotide sequence ID" value="NZ_BAABKV010000001.1"/>
</dbReference>
<dbReference type="Proteomes" id="UP001596435">
    <property type="component" value="Unassembled WGS sequence"/>
</dbReference>
<comment type="caution">
    <text evidence="1">The sequence shown here is derived from an EMBL/GenBank/DDBJ whole genome shotgun (WGS) entry which is preliminary data.</text>
</comment>
<dbReference type="EMBL" id="JBHTAJ010000037">
    <property type="protein sequence ID" value="MFC7181873.1"/>
    <property type="molecule type" value="Genomic_DNA"/>
</dbReference>
<sequence length="281" mass="30143">MHRLRTSRGRKALLAAVVALISGALMFGVGALAQAGVVTGTVISGQGGWSSINHRAQPATTAQVTGSSRIGDKVPMSCRSTGTTVENDNRWIYSGSYWMADAFIRENTNGLPVCGSTPRPTGATTLPITMQKQVQDQWCWDASGLTIATYWGRTGYTQADFCRLAAQGSRLDCNDQPATLGDLANGLANMGFSSSGRDLYRSATFAETSAEIAGGRPFAVRIGWNSGGGHMNVIYGYDPSSSMIAVGDPWPSTQTYTWWNYATYTSNNSFQWTHSRIGIHG</sequence>
<reference evidence="2" key="1">
    <citation type="journal article" date="2019" name="Int. J. Syst. Evol. Microbiol.">
        <title>The Global Catalogue of Microorganisms (GCM) 10K type strain sequencing project: providing services to taxonomists for standard genome sequencing and annotation.</title>
        <authorList>
            <consortium name="The Broad Institute Genomics Platform"/>
            <consortium name="The Broad Institute Genome Sequencing Center for Infectious Disease"/>
            <person name="Wu L."/>
            <person name="Ma J."/>
        </authorList>
    </citation>
    <scope>NUCLEOTIDE SEQUENCE [LARGE SCALE GENOMIC DNA]</scope>
    <source>
        <strain evidence="2">CGMCC 1.12859</strain>
    </source>
</reference>
<name>A0ABW2FZZ8_9ACTN</name>
<proteinExistence type="predicted"/>